<keyword evidence="3" id="KW-1185">Reference proteome</keyword>
<dbReference type="Gene3D" id="1.50.10.20">
    <property type="match status" value="1"/>
</dbReference>
<keyword evidence="2" id="KW-0614">Plasmid</keyword>
<dbReference type="CDD" id="cd00688">
    <property type="entry name" value="ISOPREN_C2_like"/>
    <property type="match status" value="1"/>
</dbReference>
<gene>
    <name evidence="2" type="ORF">MM35RIKEN_14620</name>
</gene>
<evidence type="ECO:0000256" key="1">
    <source>
        <dbReference type="SAM" id="Phobius"/>
    </source>
</evidence>
<accession>A0A810PTX8</accession>
<dbReference type="EMBL" id="AP023416">
    <property type="protein sequence ID" value="BCK79270.1"/>
    <property type="molecule type" value="Genomic_DNA"/>
</dbReference>
<keyword evidence="1" id="KW-0472">Membrane</keyword>
<dbReference type="RefSeq" id="WP_212820715.1">
    <property type="nucleotide sequence ID" value="NZ_AP023416.1"/>
</dbReference>
<keyword evidence="1" id="KW-0812">Transmembrane</keyword>
<dbReference type="KEGG" id="vfa:MM35RIKEN_14620"/>
<sequence>MDRDKTVIDIVATGKPNTPNQNVELHTTITVVVVKTTPEELTAFVDALPDTSSLVYSEHYTVVQSYYRAYQGYTDQEKARLSAETVKKLLDSVARMEELKKRHENGIQAWLDLVNTYAGKITDKNYSTYYDAVKDSEVEYLRLTNAQRKEIEDKKEKTVFDNAVELVTKQSILDGSSIGKPTIYPDDFMMTANHFNLDLGHEDTYYPAVFREIWTNRPTSLYPAYSTEKGLPYTLPGILKFDIKDDSIFEIKEVEGVYEDKGLSGFGTVPAMKYYLVPKKAGTTTFTVTFTDKAGKFYGQIPEIPVHVNSPEETAIQDLNKNLTNFTSLSNTSKYDNWTYDYGTQGAPFTFKVNGKNPKVSVYNYLQYNKDGTPVKTDYTPDESGNVTILLKDGYNGIEVTADYQGHTVTQVYSLKGKVTRYVFENNSRPGEPLRTGDTAGVWIIGKPIPIHKILRIYNMGGKVTFQTDMYLQSQAYADDSIIVEWKDMQWMKVSDYTRVKAVLTESGEVRLTNGITQFRGYGSAPGSEGDQGNTGGIASSTSFGYGRFGDVVLQVAENPNYKLEPKYETVAENGGQVKAGDKLTISVPSLPIEQLNKELYLMYVITKYATTIPGLSGIFSKWSRGTDSWEGEGTTPVGPEVALKSITFTVPKTTPAGTYKVYGGYLDATYRYGEKDYLDKYGFFYEREISDLTITVLKGDIETVEDLIDAIGTDVTLDSEAAITAAKSAYDALSDEDKALVDADKVDALNAAIIKLNRLKHADLMANLDTIYKTTGDFMSKLGTPTVNSIGGEWMVIGLARSGRTVPAGYYDNVVDYVKAKADKNERLHPAKVTDNARVILALTSIGKDVTNVGGHNLLKGLDSMDYIQTQGINGPIWALIALDSHNYPTSGDVTREKLIQVILDAQLTDGGWDLSAENADTDMTAMAIQALAPYYKTNETVKAAVDKALEALSALQRNDGGFGSWGTINSESCAQVIVALTALGIDPTADSRFVKNGNTVLDALAGFYVTGGGFRHTAGGERNGMATEQGYYALAAYYRFANAQTRLYDMTDVTVQTGGSNTPATGDTGVLVWVIALPVTALAAAFVLKRKKREE</sequence>
<dbReference type="AlphaFoldDB" id="A0A810PTX8"/>
<dbReference type="InterPro" id="IPR008930">
    <property type="entry name" value="Terpenoid_cyclase/PrenylTrfase"/>
</dbReference>
<feature type="transmembrane region" description="Helical" evidence="1">
    <location>
        <begin position="1072"/>
        <end position="1090"/>
    </location>
</feature>
<reference evidence="2" key="1">
    <citation type="submission" date="2020-09" db="EMBL/GenBank/DDBJ databases">
        <title>New species isolated from human feces.</title>
        <authorList>
            <person name="Kitahara M."/>
            <person name="Shigeno Y."/>
            <person name="Shime M."/>
            <person name="Matsumoto Y."/>
            <person name="Nakamura S."/>
            <person name="Motooka D."/>
            <person name="Fukuoka S."/>
            <person name="Nishikawa H."/>
            <person name="Benno Y."/>
        </authorList>
    </citation>
    <scope>NUCLEOTIDE SEQUENCE</scope>
    <source>
        <strain evidence="2">MM35</strain>
        <plasmid evidence="2">pMM35_01</plasmid>
    </source>
</reference>
<geneLocation type="plasmid" evidence="2 3">
    <name>pMM35_01</name>
</geneLocation>
<organism evidence="2 3">
    <name type="scientific">Vescimonas fastidiosa</name>
    <dbReference type="NCBI Taxonomy" id="2714353"/>
    <lineage>
        <taxon>Bacteria</taxon>
        <taxon>Bacillati</taxon>
        <taxon>Bacillota</taxon>
        <taxon>Clostridia</taxon>
        <taxon>Eubacteriales</taxon>
        <taxon>Oscillospiraceae</taxon>
        <taxon>Vescimonas</taxon>
    </lineage>
</organism>
<dbReference type="SUPFAM" id="SSF48239">
    <property type="entry name" value="Terpenoid cyclases/Protein prenyltransferases"/>
    <property type="match status" value="1"/>
</dbReference>
<protein>
    <submittedName>
        <fullName evidence="2">Uncharacterized protein</fullName>
    </submittedName>
</protein>
<proteinExistence type="predicted"/>
<keyword evidence="1" id="KW-1133">Transmembrane helix</keyword>
<evidence type="ECO:0000313" key="3">
    <source>
        <dbReference type="Proteomes" id="UP000681343"/>
    </source>
</evidence>
<evidence type="ECO:0000313" key="2">
    <source>
        <dbReference type="EMBL" id="BCK79270.1"/>
    </source>
</evidence>
<name>A0A810PTX8_9FIRM</name>
<dbReference type="Proteomes" id="UP000681343">
    <property type="component" value="Plasmid pMM35_01"/>
</dbReference>